<keyword evidence="3 9" id="KW-0808">Transferase</keyword>
<dbReference type="PROSITE" id="PS00108">
    <property type="entry name" value="PROTEIN_KINASE_ST"/>
    <property type="match status" value="1"/>
</dbReference>
<dbReference type="Gene3D" id="1.10.510.10">
    <property type="entry name" value="Transferase(Phosphotransferase) domain 1"/>
    <property type="match status" value="1"/>
</dbReference>
<keyword evidence="6 7" id="KW-0067">ATP-binding</keyword>
<name>A0ABT9B0Y6_9ACTN</name>
<dbReference type="PANTHER" id="PTHR43289:SF6">
    <property type="entry name" value="SERINE_THREONINE-PROTEIN KINASE NEKL-3"/>
    <property type="match status" value="1"/>
</dbReference>
<dbReference type="InterPro" id="IPR017441">
    <property type="entry name" value="Protein_kinase_ATP_BS"/>
</dbReference>
<evidence type="ECO:0000256" key="7">
    <source>
        <dbReference type="PROSITE-ProRule" id="PRU10141"/>
    </source>
</evidence>
<organism evidence="9 10">
    <name type="scientific">Nocardioides jiangxiensis</name>
    <dbReference type="NCBI Taxonomy" id="3064524"/>
    <lineage>
        <taxon>Bacteria</taxon>
        <taxon>Bacillati</taxon>
        <taxon>Actinomycetota</taxon>
        <taxon>Actinomycetes</taxon>
        <taxon>Propionibacteriales</taxon>
        <taxon>Nocardioidaceae</taxon>
        <taxon>Nocardioides</taxon>
    </lineage>
</organism>
<evidence type="ECO:0000256" key="4">
    <source>
        <dbReference type="ARBA" id="ARBA00022741"/>
    </source>
</evidence>
<dbReference type="RefSeq" id="WP_305027781.1">
    <property type="nucleotide sequence ID" value="NZ_JAUQTA010000001.1"/>
</dbReference>
<dbReference type="GO" id="GO:0004674">
    <property type="term" value="F:protein serine/threonine kinase activity"/>
    <property type="evidence" value="ECO:0007669"/>
    <property type="project" value="UniProtKB-EC"/>
</dbReference>
<dbReference type="PANTHER" id="PTHR43289">
    <property type="entry name" value="MITOGEN-ACTIVATED PROTEIN KINASE KINASE KINASE 20-RELATED"/>
    <property type="match status" value="1"/>
</dbReference>
<evidence type="ECO:0000256" key="3">
    <source>
        <dbReference type="ARBA" id="ARBA00022679"/>
    </source>
</evidence>
<keyword evidence="2" id="KW-0723">Serine/threonine-protein kinase</keyword>
<protein>
    <recommendedName>
        <fullName evidence="1">non-specific serine/threonine protein kinase</fullName>
        <ecNumber evidence="1">2.7.11.1</ecNumber>
    </recommendedName>
</protein>
<evidence type="ECO:0000256" key="5">
    <source>
        <dbReference type="ARBA" id="ARBA00022777"/>
    </source>
</evidence>
<evidence type="ECO:0000313" key="10">
    <source>
        <dbReference type="Proteomes" id="UP001233314"/>
    </source>
</evidence>
<keyword evidence="4 7" id="KW-0547">Nucleotide-binding</keyword>
<comment type="caution">
    <text evidence="9">The sequence shown here is derived from an EMBL/GenBank/DDBJ whole genome shotgun (WGS) entry which is preliminary data.</text>
</comment>
<evidence type="ECO:0000256" key="6">
    <source>
        <dbReference type="ARBA" id="ARBA00022840"/>
    </source>
</evidence>
<dbReference type="InterPro" id="IPR008271">
    <property type="entry name" value="Ser/Thr_kinase_AS"/>
</dbReference>
<dbReference type="CDD" id="cd14014">
    <property type="entry name" value="STKc_PknB_like"/>
    <property type="match status" value="1"/>
</dbReference>
<reference evidence="9 10" key="1">
    <citation type="submission" date="2023-07" db="EMBL/GenBank/DDBJ databases">
        <title>Nocardioides sp. nov WY-20 isolated from soil.</title>
        <authorList>
            <person name="Liu B."/>
            <person name="Wan Y."/>
        </authorList>
    </citation>
    <scope>NUCLEOTIDE SEQUENCE [LARGE SCALE GENOMIC DNA]</scope>
    <source>
        <strain evidence="9 10">WY-20</strain>
    </source>
</reference>
<evidence type="ECO:0000313" key="9">
    <source>
        <dbReference type="EMBL" id="MDO7868405.1"/>
    </source>
</evidence>
<dbReference type="SUPFAM" id="SSF56112">
    <property type="entry name" value="Protein kinase-like (PK-like)"/>
    <property type="match status" value="1"/>
</dbReference>
<dbReference type="InterPro" id="IPR000719">
    <property type="entry name" value="Prot_kinase_dom"/>
</dbReference>
<evidence type="ECO:0000256" key="2">
    <source>
        <dbReference type="ARBA" id="ARBA00022527"/>
    </source>
</evidence>
<dbReference type="InterPro" id="IPR011009">
    <property type="entry name" value="Kinase-like_dom_sf"/>
</dbReference>
<evidence type="ECO:0000259" key="8">
    <source>
        <dbReference type="PROSITE" id="PS50011"/>
    </source>
</evidence>
<feature type="domain" description="Protein kinase" evidence="8">
    <location>
        <begin position="14"/>
        <end position="276"/>
    </location>
</feature>
<dbReference type="EC" id="2.7.11.1" evidence="1"/>
<dbReference type="Pfam" id="PF00069">
    <property type="entry name" value="Pkinase"/>
    <property type="match status" value="1"/>
</dbReference>
<dbReference type="SMART" id="SM00220">
    <property type="entry name" value="S_TKc"/>
    <property type="match status" value="1"/>
</dbReference>
<dbReference type="Proteomes" id="UP001233314">
    <property type="component" value="Unassembled WGS sequence"/>
</dbReference>
<gene>
    <name evidence="9" type="ORF">Q5722_08490</name>
</gene>
<keyword evidence="5 9" id="KW-0418">Kinase</keyword>
<sequence length="578" mass="60997">MGRLPVVGETFGRYRLLELLGEGGMGVVHVAHDEQLNRKVALKLVLPRHAADPEFRSRFAREAEAQARLESSHVVRVYDYGEHDGVLFLCTQYVEGGDLAAQVAAAGPLAPALAVDLTQQVLSGLEEAHQAGVVHRDVKPANVLLRRRGEGVQAYLCDFGIATMAGQGLTRTGQVIGSLPWMAPERHYGTEPGEVGDVYSAGCVLWFALTGSAPYVGSDGEVMMGHIEGPVPQLPGRSAFVRRANAVLVKALAKHPQDRYPSAAAMAADLRGLAAIAPGAIRLADATVIRPVATTPATAPRTVPRRAAVLRRHWLLPAVATVSLLAAVAGGLAVRSFVEDDPQLAAGATRVDLGGRTVTLQPRRTLSPVPATHTRHEGGAARDVAGSIAGPAPVVGDVEVAGSAGGSGGGARSVPTGAAAPVDRYRCWNGSTAVTLGDCGWPTGVAGATWMVDNVGSCYHATPNDPRVPNDDSWGCHVSGLSTTIYVDRATSVSAARSYLLSAIKDPDKSWAWSDGWQFSSNATDSSPRWRFGRYWQGPDGAAWFIYVSTTTAAERDDAVNAVKYHCRPRSDIQGVPL</sequence>
<dbReference type="PROSITE" id="PS00107">
    <property type="entry name" value="PROTEIN_KINASE_ATP"/>
    <property type="match status" value="1"/>
</dbReference>
<dbReference type="EMBL" id="JAUQTA010000001">
    <property type="protein sequence ID" value="MDO7868405.1"/>
    <property type="molecule type" value="Genomic_DNA"/>
</dbReference>
<accession>A0ABT9B0Y6</accession>
<evidence type="ECO:0000256" key="1">
    <source>
        <dbReference type="ARBA" id="ARBA00012513"/>
    </source>
</evidence>
<keyword evidence="10" id="KW-1185">Reference proteome</keyword>
<dbReference type="PROSITE" id="PS50011">
    <property type="entry name" value="PROTEIN_KINASE_DOM"/>
    <property type="match status" value="1"/>
</dbReference>
<proteinExistence type="predicted"/>
<dbReference type="Gene3D" id="3.30.200.20">
    <property type="entry name" value="Phosphorylase Kinase, domain 1"/>
    <property type="match status" value="1"/>
</dbReference>
<feature type="binding site" evidence="7">
    <location>
        <position position="43"/>
    </location>
    <ligand>
        <name>ATP</name>
        <dbReference type="ChEBI" id="CHEBI:30616"/>
    </ligand>
</feature>